<dbReference type="InterPro" id="IPR001932">
    <property type="entry name" value="PPM-type_phosphatase-like_dom"/>
</dbReference>
<sequence>MRKVSRSNGTEGGLCQRRVSEVALSATPAAEVHCRRRRASKEHPLRGEIDHSVGVTVDDSVRPLLHVERSTLSDESEPSPESQRITTCASHGWVSLIGRRREMEDAVTAEPAFFGGGEYDFYAVYDGHGGASVAAACREEDALGVGGGGCGGRGGRGRGSRWRKAMEASFARLDGEFSAVVAEQFVKAADKTVGSTAVAVGSAEDLSHELRL</sequence>
<dbReference type="InterPro" id="IPR015655">
    <property type="entry name" value="PP2C"/>
</dbReference>
<dbReference type="InterPro" id="IPR036457">
    <property type="entry name" value="PPM-type-like_dom_sf"/>
</dbReference>
<evidence type="ECO:0000256" key="7">
    <source>
        <dbReference type="ARBA" id="ARBA00022842"/>
    </source>
</evidence>
<dbReference type="EC" id="3.1.3.16" evidence="4"/>
<keyword evidence="7" id="KW-0460">Magnesium</keyword>
<dbReference type="PROSITE" id="PS51746">
    <property type="entry name" value="PPM_2"/>
    <property type="match status" value="1"/>
</dbReference>
<feature type="region of interest" description="Disordered" evidence="12">
    <location>
        <begin position="30"/>
        <end position="50"/>
    </location>
</feature>
<accession>A0A835PGI3</accession>
<keyword evidence="16" id="KW-1185">Reference proteome</keyword>
<keyword evidence="6" id="KW-0378">Hydrolase</keyword>
<evidence type="ECO:0000256" key="8">
    <source>
        <dbReference type="ARBA" id="ARBA00022912"/>
    </source>
</evidence>
<evidence type="ECO:0000256" key="12">
    <source>
        <dbReference type="SAM" id="MobiDB-lite"/>
    </source>
</evidence>
<protein>
    <recommendedName>
        <fullName evidence="4">protein-serine/threonine phosphatase</fullName>
        <ecNumber evidence="4">3.1.3.16</ecNumber>
    </recommendedName>
</protein>
<dbReference type="InterPro" id="IPR000222">
    <property type="entry name" value="PP2C_BS"/>
</dbReference>
<evidence type="ECO:0000313" key="16">
    <source>
        <dbReference type="Proteomes" id="UP000636800"/>
    </source>
</evidence>
<evidence type="ECO:0000256" key="10">
    <source>
        <dbReference type="ARBA" id="ARBA00047761"/>
    </source>
</evidence>
<keyword evidence="9" id="KW-0464">Manganese</keyword>
<keyword evidence="8" id="KW-0904">Protein phosphatase</keyword>
<evidence type="ECO:0000313" key="15">
    <source>
        <dbReference type="EMBL" id="KAG0451529.1"/>
    </source>
</evidence>
<reference evidence="16 17" key="1">
    <citation type="journal article" date="2020" name="Nat. Food">
        <title>A phased Vanilla planifolia genome enables genetic improvement of flavour and production.</title>
        <authorList>
            <person name="Hasing T."/>
            <person name="Tang H."/>
            <person name="Brym M."/>
            <person name="Khazi F."/>
            <person name="Huang T."/>
            <person name="Chambers A.H."/>
        </authorList>
    </citation>
    <scope>NUCLEOTIDE SEQUENCE [LARGE SCALE GENOMIC DNA]</scope>
    <source>
        <tissue evidence="14">Leaf</tissue>
    </source>
</reference>
<feature type="domain" description="PPM-type phosphatase" evidence="13">
    <location>
        <begin position="90"/>
        <end position="212"/>
    </location>
</feature>
<comment type="catalytic activity">
    <reaction evidence="10">
        <text>O-phospho-L-seryl-[protein] + H2O = L-seryl-[protein] + phosphate</text>
        <dbReference type="Rhea" id="RHEA:20629"/>
        <dbReference type="Rhea" id="RHEA-COMP:9863"/>
        <dbReference type="Rhea" id="RHEA-COMP:11604"/>
        <dbReference type="ChEBI" id="CHEBI:15377"/>
        <dbReference type="ChEBI" id="CHEBI:29999"/>
        <dbReference type="ChEBI" id="CHEBI:43474"/>
        <dbReference type="ChEBI" id="CHEBI:83421"/>
        <dbReference type="EC" id="3.1.3.16"/>
    </reaction>
</comment>
<proteinExistence type="inferred from homology"/>
<comment type="catalytic activity">
    <reaction evidence="11">
        <text>O-phospho-L-threonyl-[protein] + H2O = L-threonyl-[protein] + phosphate</text>
        <dbReference type="Rhea" id="RHEA:47004"/>
        <dbReference type="Rhea" id="RHEA-COMP:11060"/>
        <dbReference type="Rhea" id="RHEA-COMP:11605"/>
        <dbReference type="ChEBI" id="CHEBI:15377"/>
        <dbReference type="ChEBI" id="CHEBI:30013"/>
        <dbReference type="ChEBI" id="CHEBI:43474"/>
        <dbReference type="ChEBI" id="CHEBI:61977"/>
        <dbReference type="EC" id="3.1.3.16"/>
    </reaction>
</comment>
<evidence type="ECO:0000256" key="9">
    <source>
        <dbReference type="ARBA" id="ARBA00023211"/>
    </source>
</evidence>
<evidence type="ECO:0000256" key="11">
    <source>
        <dbReference type="ARBA" id="ARBA00048336"/>
    </source>
</evidence>
<dbReference type="Proteomes" id="UP000636800">
    <property type="component" value="Unassembled WGS sequence"/>
</dbReference>
<dbReference type="OrthoDB" id="1742618at2759"/>
<comment type="caution">
    <text evidence="14">The sequence shown here is derived from an EMBL/GenBank/DDBJ whole genome shotgun (WGS) entry which is preliminary data.</text>
</comment>
<dbReference type="PROSITE" id="PS01032">
    <property type="entry name" value="PPM_1"/>
    <property type="match status" value="1"/>
</dbReference>
<name>A0A835PGI3_VANPL</name>
<dbReference type="SUPFAM" id="SSF81606">
    <property type="entry name" value="PP2C-like"/>
    <property type="match status" value="1"/>
</dbReference>
<organism evidence="14 16">
    <name type="scientific">Vanilla planifolia</name>
    <name type="common">Vanilla</name>
    <dbReference type="NCBI Taxonomy" id="51239"/>
    <lineage>
        <taxon>Eukaryota</taxon>
        <taxon>Viridiplantae</taxon>
        <taxon>Streptophyta</taxon>
        <taxon>Embryophyta</taxon>
        <taxon>Tracheophyta</taxon>
        <taxon>Spermatophyta</taxon>
        <taxon>Magnoliopsida</taxon>
        <taxon>Liliopsida</taxon>
        <taxon>Asparagales</taxon>
        <taxon>Orchidaceae</taxon>
        <taxon>Vanilloideae</taxon>
        <taxon>Vanilleae</taxon>
        <taxon>Vanilla</taxon>
    </lineage>
</organism>
<keyword evidence="5" id="KW-0479">Metal-binding</keyword>
<evidence type="ECO:0000256" key="1">
    <source>
        <dbReference type="ARBA" id="ARBA00001936"/>
    </source>
</evidence>
<dbReference type="Proteomes" id="UP000639772">
    <property type="component" value="Unassembled WGS sequence"/>
</dbReference>
<dbReference type="AlphaFoldDB" id="A0A835PGI3"/>
<evidence type="ECO:0000256" key="3">
    <source>
        <dbReference type="ARBA" id="ARBA00006702"/>
    </source>
</evidence>
<evidence type="ECO:0000313" key="17">
    <source>
        <dbReference type="Proteomes" id="UP000639772"/>
    </source>
</evidence>
<evidence type="ECO:0000256" key="5">
    <source>
        <dbReference type="ARBA" id="ARBA00022723"/>
    </source>
</evidence>
<gene>
    <name evidence="15" type="ORF">HPP92_026222</name>
    <name evidence="14" type="ORF">HPP92_026402</name>
</gene>
<evidence type="ECO:0000256" key="6">
    <source>
        <dbReference type="ARBA" id="ARBA00022801"/>
    </source>
</evidence>
<comment type="similarity">
    <text evidence="3">Belongs to the PP2C family.</text>
</comment>
<dbReference type="GO" id="GO:0046872">
    <property type="term" value="F:metal ion binding"/>
    <property type="evidence" value="ECO:0007669"/>
    <property type="project" value="UniProtKB-KW"/>
</dbReference>
<dbReference type="PANTHER" id="PTHR47992">
    <property type="entry name" value="PROTEIN PHOSPHATASE"/>
    <property type="match status" value="1"/>
</dbReference>
<comment type="cofactor">
    <cofactor evidence="2">
        <name>Mg(2+)</name>
        <dbReference type="ChEBI" id="CHEBI:18420"/>
    </cofactor>
</comment>
<feature type="compositionally biased region" description="Basic and acidic residues" evidence="12">
    <location>
        <begin position="41"/>
        <end position="50"/>
    </location>
</feature>
<evidence type="ECO:0000256" key="2">
    <source>
        <dbReference type="ARBA" id="ARBA00001946"/>
    </source>
</evidence>
<evidence type="ECO:0000256" key="4">
    <source>
        <dbReference type="ARBA" id="ARBA00013081"/>
    </source>
</evidence>
<evidence type="ECO:0000313" key="14">
    <source>
        <dbReference type="EMBL" id="KAG0451484.1"/>
    </source>
</evidence>
<dbReference type="EMBL" id="JADCNL010000056">
    <property type="protein sequence ID" value="KAG0451484.1"/>
    <property type="molecule type" value="Genomic_DNA"/>
</dbReference>
<evidence type="ECO:0000259" key="13">
    <source>
        <dbReference type="PROSITE" id="PS51746"/>
    </source>
</evidence>
<comment type="cofactor">
    <cofactor evidence="1">
        <name>Mn(2+)</name>
        <dbReference type="ChEBI" id="CHEBI:29035"/>
    </cofactor>
</comment>
<dbReference type="EMBL" id="JADCNM010000057">
    <property type="protein sequence ID" value="KAG0451529.1"/>
    <property type="molecule type" value="Genomic_DNA"/>
</dbReference>
<dbReference type="GO" id="GO:0004722">
    <property type="term" value="F:protein serine/threonine phosphatase activity"/>
    <property type="evidence" value="ECO:0007669"/>
    <property type="project" value="UniProtKB-EC"/>
</dbReference>
<dbReference type="Gene3D" id="3.60.40.10">
    <property type="entry name" value="PPM-type phosphatase domain"/>
    <property type="match status" value="1"/>
</dbReference>